<accession>A0A5E4RXQ9</accession>
<reference evidence="2 3" key="1">
    <citation type="submission" date="2019-08" db="EMBL/GenBank/DDBJ databases">
        <authorList>
            <person name="Peeters C."/>
        </authorList>
    </citation>
    <scope>NUCLEOTIDE SEQUENCE [LARGE SCALE GENOMIC DNA]</scope>
    <source>
        <strain evidence="2 3">LMG 31013</strain>
    </source>
</reference>
<dbReference type="InterPro" id="IPR052712">
    <property type="entry name" value="Acid_resist_chaperone_HdeD"/>
</dbReference>
<gene>
    <name evidence="2" type="ORF">PTE31013_00385</name>
</gene>
<evidence type="ECO:0000313" key="3">
    <source>
        <dbReference type="Proteomes" id="UP000334380"/>
    </source>
</evidence>
<feature type="transmembrane region" description="Helical" evidence="1">
    <location>
        <begin position="175"/>
        <end position="192"/>
    </location>
</feature>
<feature type="transmembrane region" description="Helical" evidence="1">
    <location>
        <begin position="144"/>
        <end position="168"/>
    </location>
</feature>
<keyword evidence="3" id="KW-1185">Reference proteome</keyword>
<protein>
    <submittedName>
        <fullName evidence="2">Membrane protein</fullName>
    </submittedName>
</protein>
<dbReference type="AlphaFoldDB" id="A0A5E4RXQ9"/>
<feature type="transmembrane region" description="Helical" evidence="1">
    <location>
        <begin position="64"/>
        <end position="87"/>
    </location>
</feature>
<dbReference type="PANTHER" id="PTHR34989">
    <property type="entry name" value="PROTEIN HDED"/>
    <property type="match status" value="1"/>
</dbReference>
<dbReference type="GO" id="GO:0005886">
    <property type="term" value="C:plasma membrane"/>
    <property type="evidence" value="ECO:0007669"/>
    <property type="project" value="TreeGrafter"/>
</dbReference>
<dbReference type="PANTHER" id="PTHR34989:SF1">
    <property type="entry name" value="PROTEIN HDED"/>
    <property type="match status" value="1"/>
</dbReference>
<evidence type="ECO:0000256" key="1">
    <source>
        <dbReference type="SAM" id="Phobius"/>
    </source>
</evidence>
<sequence length="510" mass="56877">MFLACHGSRAKIASKAATTPTLPRLGRAPSPIPRAGTCDGDLALVRLILLLLGVDYLRRRARALIWIGAIFFAFGLALIVDALDGVVHFPLNVFAWLMLLEGIATLAIVSIGVGGQRVVRGLKGGTFTLAALLVLFFDQQHGNFWLSMLFGTLFLADGLLQCVAAYVVRYPRWGWAMAGGWVEIAVAIFFYQPYPTHYKGTLPYAIGLGLAFTGWNLLVLAMRARGLRRDFRVEQILGSPNDKRRMWEDRPRAPRWEGPPTDAEPALTVHVWTPSGSSKAPARRQPLIDRYIAAVDRNGVISTGHAALESHEGVYLSLYPAQEIDRSPDQFGQLLRATRENDVPGVFQPDYATESKAWCPSTVKVRIRNYSPRQLGTFWQTYRQNTTYNLTHRNCSSSVAKALEAAIEGRVGHLPGGTDAGWWTFVRLWLTPELWVAAQLRKRAETMAWTPGLVLDYARAVSMLVDPRPFGWFTMASLAMRRMRRARHAWRQAAEQASVAQTQENRPSHG</sequence>
<feature type="transmembrane region" description="Helical" evidence="1">
    <location>
        <begin position="121"/>
        <end position="138"/>
    </location>
</feature>
<dbReference type="EMBL" id="CABPRU010000001">
    <property type="protein sequence ID" value="VVD66638.1"/>
    <property type="molecule type" value="Genomic_DNA"/>
</dbReference>
<organism evidence="2 3">
    <name type="scientific">Pandoraea terrigena</name>
    <dbReference type="NCBI Taxonomy" id="2508292"/>
    <lineage>
        <taxon>Bacteria</taxon>
        <taxon>Pseudomonadati</taxon>
        <taxon>Pseudomonadota</taxon>
        <taxon>Betaproteobacteria</taxon>
        <taxon>Burkholderiales</taxon>
        <taxon>Burkholderiaceae</taxon>
        <taxon>Pandoraea</taxon>
    </lineage>
</organism>
<keyword evidence="1" id="KW-0472">Membrane</keyword>
<keyword evidence="1" id="KW-0812">Transmembrane</keyword>
<name>A0A5E4RXQ9_9BURK</name>
<proteinExistence type="predicted"/>
<keyword evidence="1" id="KW-1133">Transmembrane helix</keyword>
<evidence type="ECO:0000313" key="2">
    <source>
        <dbReference type="EMBL" id="VVD66638.1"/>
    </source>
</evidence>
<dbReference type="Proteomes" id="UP000334380">
    <property type="component" value="Unassembled WGS sequence"/>
</dbReference>
<feature type="transmembrane region" description="Helical" evidence="1">
    <location>
        <begin position="93"/>
        <end position="114"/>
    </location>
</feature>
<feature type="transmembrane region" description="Helical" evidence="1">
    <location>
        <begin position="204"/>
        <end position="222"/>
    </location>
</feature>